<evidence type="ECO:0000256" key="1">
    <source>
        <dbReference type="ARBA" id="ARBA00001981"/>
    </source>
</evidence>
<feature type="transmembrane region" description="Helical" evidence="9">
    <location>
        <begin position="74"/>
        <end position="94"/>
    </location>
</feature>
<evidence type="ECO:0000256" key="8">
    <source>
        <dbReference type="ARBA" id="ARBA00023136"/>
    </source>
</evidence>
<feature type="transmembrane region" description="Helical" evidence="9">
    <location>
        <begin position="253"/>
        <end position="270"/>
    </location>
</feature>
<evidence type="ECO:0000256" key="4">
    <source>
        <dbReference type="ARBA" id="ARBA00022448"/>
    </source>
</evidence>
<keyword evidence="11" id="KW-1185">Reference proteome</keyword>
<feature type="transmembrane region" description="Helical" evidence="9">
    <location>
        <begin position="193"/>
        <end position="219"/>
    </location>
</feature>
<feature type="transmembrane region" description="Helical" evidence="9">
    <location>
        <begin position="310"/>
        <end position="332"/>
    </location>
</feature>
<dbReference type="PANTHER" id="PTHR11101">
    <property type="entry name" value="PHOSPHATE TRANSPORTER"/>
    <property type="match status" value="1"/>
</dbReference>
<evidence type="ECO:0000256" key="5">
    <source>
        <dbReference type="ARBA" id="ARBA00022592"/>
    </source>
</evidence>
<dbReference type="OrthoDB" id="101311at2157"/>
<comment type="similarity">
    <text evidence="3 9">Belongs to the inorganic phosphate transporter (PiT) (TC 2.A.20) family.</text>
</comment>
<evidence type="ECO:0000313" key="10">
    <source>
        <dbReference type="EMBL" id="PWR71835.1"/>
    </source>
</evidence>
<evidence type="ECO:0000256" key="3">
    <source>
        <dbReference type="ARBA" id="ARBA00009916"/>
    </source>
</evidence>
<organism evidence="10 11">
    <name type="scientific">Methanospirillum stamsii</name>
    <dbReference type="NCBI Taxonomy" id="1277351"/>
    <lineage>
        <taxon>Archaea</taxon>
        <taxon>Methanobacteriati</taxon>
        <taxon>Methanobacteriota</taxon>
        <taxon>Stenosarchaea group</taxon>
        <taxon>Methanomicrobia</taxon>
        <taxon>Methanomicrobiales</taxon>
        <taxon>Methanospirillaceae</taxon>
        <taxon>Methanospirillum</taxon>
    </lineage>
</organism>
<protein>
    <recommendedName>
        <fullName evidence="9">Phosphate transporter</fullName>
    </recommendedName>
</protein>
<dbReference type="RefSeq" id="WP_109941605.1">
    <property type="nucleotide sequence ID" value="NZ_CP176366.1"/>
</dbReference>
<feature type="transmembrane region" description="Helical" evidence="9">
    <location>
        <begin position="40"/>
        <end position="62"/>
    </location>
</feature>
<feature type="transmembrane region" description="Helical" evidence="9">
    <location>
        <begin position="106"/>
        <end position="126"/>
    </location>
</feature>
<dbReference type="Pfam" id="PF01384">
    <property type="entry name" value="PHO4"/>
    <property type="match status" value="1"/>
</dbReference>
<keyword evidence="7 9" id="KW-1133">Transmembrane helix</keyword>
<evidence type="ECO:0000256" key="7">
    <source>
        <dbReference type="ARBA" id="ARBA00022989"/>
    </source>
</evidence>
<feature type="transmembrane region" description="Helical" evidence="9">
    <location>
        <begin position="368"/>
        <end position="393"/>
    </location>
</feature>
<evidence type="ECO:0000256" key="6">
    <source>
        <dbReference type="ARBA" id="ARBA00022692"/>
    </source>
</evidence>
<proteinExistence type="inferred from homology"/>
<dbReference type="GO" id="GO:0016020">
    <property type="term" value="C:membrane"/>
    <property type="evidence" value="ECO:0007669"/>
    <property type="project" value="UniProtKB-SubCell"/>
</dbReference>
<dbReference type="InterPro" id="IPR001204">
    <property type="entry name" value="Phos_transporter"/>
</dbReference>
<feature type="transmembrane region" description="Helical" evidence="9">
    <location>
        <begin position="135"/>
        <end position="157"/>
    </location>
</feature>
<dbReference type="PANTHER" id="PTHR11101:SF80">
    <property type="entry name" value="PHOSPHATE TRANSPORTER"/>
    <property type="match status" value="1"/>
</dbReference>
<dbReference type="EMBL" id="QGMZ01000029">
    <property type="protein sequence ID" value="PWR71835.1"/>
    <property type="molecule type" value="Genomic_DNA"/>
</dbReference>
<feature type="transmembrane region" description="Helical" evidence="9">
    <location>
        <begin position="163"/>
        <end position="186"/>
    </location>
</feature>
<evidence type="ECO:0000256" key="9">
    <source>
        <dbReference type="RuleBase" id="RU363058"/>
    </source>
</evidence>
<dbReference type="GO" id="GO:0005315">
    <property type="term" value="F:phosphate transmembrane transporter activity"/>
    <property type="evidence" value="ECO:0007669"/>
    <property type="project" value="InterPro"/>
</dbReference>
<comment type="caution">
    <text evidence="10">The sequence shown here is derived from an EMBL/GenBank/DDBJ whole genome shotgun (WGS) entry which is preliminary data.</text>
</comment>
<name>A0A2V2MZR4_9EURY</name>
<keyword evidence="8 9" id="KW-0472">Membrane</keyword>
<dbReference type="Proteomes" id="UP000245934">
    <property type="component" value="Unassembled WGS sequence"/>
</dbReference>
<accession>A0A2V2MZR4</accession>
<keyword evidence="4 9" id="KW-0813">Transport</keyword>
<dbReference type="AlphaFoldDB" id="A0A2V2MZR4"/>
<dbReference type="GeneID" id="97610692"/>
<gene>
    <name evidence="10" type="ORF">DLD82_13230</name>
</gene>
<evidence type="ECO:0000256" key="2">
    <source>
        <dbReference type="ARBA" id="ARBA00004141"/>
    </source>
</evidence>
<reference evidence="10 11" key="1">
    <citation type="submission" date="2018-05" db="EMBL/GenBank/DDBJ databases">
        <title>Draft genome of Methanospirillum stamsii Pt1.</title>
        <authorList>
            <person name="Dueholm M.S."/>
            <person name="Nielsen P.H."/>
            <person name="Bakmann L.F."/>
            <person name="Otzen D.E."/>
        </authorList>
    </citation>
    <scope>NUCLEOTIDE SEQUENCE [LARGE SCALE GENOMIC DNA]</scope>
    <source>
        <strain evidence="10 11">Pt1</strain>
    </source>
</reference>
<comment type="function">
    <text evidence="1">Potential transporter for phosphate.</text>
</comment>
<keyword evidence="5 9" id="KW-0592">Phosphate transport</keyword>
<feature type="transmembrane region" description="Helical" evidence="9">
    <location>
        <begin position="276"/>
        <end position="298"/>
    </location>
</feature>
<dbReference type="GO" id="GO:0035435">
    <property type="term" value="P:phosphate ion transmembrane transport"/>
    <property type="evidence" value="ECO:0007669"/>
    <property type="project" value="TreeGrafter"/>
</dbReference>
<comment type="subcellular location">
    <subcellularLocation>
        <location evidence="2 9">Membrane</location>
        <topology evidence="2 9">Multi-pass membrane protein</topology>
    </subcellularLocation>
</comment>
<keyword evidence="6 9" id="KW-0812">Transmembrane</keyword>
<evidence type="ECO:0000313" key="11">
    <source>
        <dbReference type="Proteomes" id="UP000245934"/>
    </source>
</evidence>
<sequence length="401" mass="41788">METIIIIGVFLAFLFNFVNGLNDAGNSIATVVATRALRPLYALILAAVCNVAGPFLLTTAIAKTIGTGVIIPEALQPDALVIALVSGVVLLIIFTAKGFPISASHALIGCMVGASVAAAGITSVIWPELYMVRDVAIAGIFGALCGSLYLSLLFWLLKGPARLGAIAGAVGGFSLMIISLMIFGLLKVTGLMAIFIFIIISPTVGFLGGFFLDIMVSYIFRFSLQSTRNKIFFPLQVVTGGLQALGHGANDGLHAVGIIAALFIAGGISSEFSAPFWIMGGSALAIGLGTVFGGWNVITKMAKGITRIRPYQGFCASTAGGLVISGLTITGIPTSSTHIISGSIVGVGATRGKTAVDWKVVRDIVTTWIVTFPSAVFVSFALYLLYSVLVFGIDSIFKYLT</sequence>